<dbReference type="PANTHER" id="PTHR24156">
    <property type="entry name" value="ANK_REP_REGION DOMAIN-CONTAINING PROTEIN"/>
    <property type="match status" value="1"/>
</dbReference>
<name>A0A1A8HMW9_NOTKU</name>
<organism evidence="3">
    <name type="scientific">Nothobranchius kuhntae</name>
    <name type="common">Beira killifish</name>
    <dbReference type="NCBI Taxonomy" id="321403"/>
    <lineage>
        <taxon>Eukaryota</taxon>
        <taxon>Metazoa</taxon>
        <taxon>Chordata</taxon>
        <taxon>Craniata</taxon>
        <taxon>Vertebrata</taxon>
        <taxon>Euteleostomi</taxon>
        <taxon>Actinopterygii</taxon>
        <taxon>Neopterygii</taxon>
        <taxon>Teleostei</taxon>
        <taxon>Neoteleostei</taxon>
        <taxon>Acanthomorphata</taxon>
        <taxon>Ovalentaria</taxon>
        <taxon>Atherinomorphae</taxon>
        <taxon>Cyprinodontiformes</taxon>
        <taxon>Nothobranchiidae</taxon>
        <taxon>Nothobranchius</taxon>
    </lineage>
</organism>
<sequence>MLSRGKILGTPFHSITSTSLHSVNQMHQGADVYGSDPQLAAEEQRTKVPAESKRLAPLRCSSTLGSRDALVGQNRRVPSLYERRGSGTFLLDHGLQARPRSLPPLTNNPILNVVNSCSGNGNGFLEKELGHRSFLPSAPPGHPKEPSRRLLLRRHSIQTEQFKSTA</sequence>
<reference evidence="3" key="1">
    <citation type="submission" date="2016-05" db="EMBL/GenBank/DDBJ databases">
        <authorList>
            <person name="Lavstsen T."/>
            <person name="Jespersen J.S."/>
        </authorList>
    </citation>
    <scope>NUCLEOTIDE SEQUENCE</scope>
    <source>
        <tissue evidence="3">Brain</tissue>
    </source>
</reference>
<dbReference type="EMBL" id="HAED01000689">
    <property type="protein sequence ID" value="SBQ86534.1"/>
    <property type="molecule type" value="Transcribed_RNA"/>
</dbReference>
<dbReference type="AlphaFoldDB" id="A0A1A8HMW9"/>
<proteinExistence type="predicted"/>
<accession>A0A1A8HMW9</accession>
<dbReference type="PANTHER" id="PTHR24156:SF1">
    <property type="entry name" value="ANKYRIN REPEAT DOMAIN-CONTAINING PROTEIN 34B"/>
    <property type="match status" value="1"/>
</dbReference>
<dbReference type="InterPro" id="IPR042637">
    <property type="entry name" value="AN34A/B/C"/>
</dbReference>
<keyword evidence="1" id="KW-0677">Repeat</keyword>
<keyword evidence="2" id="KW-0040">ANK repeat</keyword>
<evidence type="ECO:0000313" key="3">
    <source>
        <dbReference type="EMBL" id="SBQ86534.1"/>
    </source>
</evidence>
<protein>
    <submittedName>
        <fullName evidence="3">Ankyrin repeat domain 34Ba</fullName>
    </submittedName>
</protein>
<reference evidence="3" key="2">
    <citation type="submission" date="2016-06" db="EMBL/GenBank/DDBJ databases">
        <title>The genome of a short-lived fish provides insights into sex chromosome evolution and the genetic control of aging.</title>
        <authorList>
            <person name="Reichwald K."/>
            <person name="Felder M."/>
            <person name="Petzold A."/>
            <person name="Koch P."/>
            <person name="Groth M."/>
            <person name="Platzer M."/>
        </authorList>
    </citation>
    <scope>NUCLEOTIDE SEQUENCE</scope>
    <source>
        <tissue evidence="3">Brain</tissue>
    </source>
</reference>
<evidence type="ECO:0000256" key="1">
    <source>
        <dbReference type="ARBA" id="ARBA00022737"/>
    </source>
</evidence>
<evidence type="ECO:0000256" key="2">
    <source>
        <dbReference type="ARBA" id="ARBA00023043"/>
    </source>
</evidence>
<gene>
    <name evidence="3" type="primary">ANKRD34BA</name>
</gene>